<protein>
    <submittedName>
        <fullName evidence="2">Uncharacterized protein</fullName>
    </submittedName>
</protein>
<dbReference type="Proteomes" id="UP000238954">
    <property type="component" value="Chromosome"/>
</dbReference>
<evidence type="ECO:0000313" key="2">
    <source>
        <dbReference type="EMBL" id="PQM26713.1"/>
    </source>
</evidence>
<proteinExistence type="predicted"/>
<gene>
    <name evidence="2" type="ORF">CVO77_17065</name>
</gene>
<sequence>MMKLLIVAASLATAVPVSAQDAAHPVIAGYGAITPLPGAANAPDAATPPRAVFNIAKAAATPDAVNPGLDKVARYLNLLGSVGVRAAPGDLIVIIHGPATPLVLNEAAYRAKFAVPNPNIELIAALEREGVEVHVCGQALTGHKIPRDALNPAITVDLSAMTTLTKYQMKGWAFIPD</sequence>
<dbReference type="EMBL" id="PHFW01000003">
    <property type="protein sequence ID" value="PQM26713.1"/>
    <property type="molecule type" value="Genomic_DNA"/>
</dbReference>
<dbReference type="OrthoDB" id="7206705at2"/>
<dbReference type="InterPro" id="IPR003787">
    <property type="entry name" value="Sulphur_relay_DsrE/F-like"/>
</dbReference>
<keyword evidence="3" id="KW-1185">Reference proteome</keyword>
<dbReference type="SUPFAM" id="SSF75169">
    <property type="entry name" value="DsrEFH-like"/>
    <property type="match status" value="1"/>
</dbReference>
<dbReference type="RefSeq" id="WP_106000082.1">
    <property type="nucleotide sequence ID" value="NZ_CM009578.1"/>
</dbReference>
<dbReference type="InterPro" id="IPR027396">
    <property type="entry name" value="DsrEFH-like"/>
</dbReference>
<accession>A0A2S8B2Z0</accession>
<name>A0A2S8B2Z0_9SPHN</name>
<keyword evidence="1" id="KW-0732">Signal</keyword>
<comment type="caution">
    <text evidence="2">The sequence shown here is derived from an EMBL/GenBank/DDBJ whole genome shotgun (WGS) entry which is preliminary data.</text>
</comment>
<evidence type="ECO:0000313" key="3">
    <source>
        <dbReference type="Proteomes" id="UP000238954"/>
    </source>
</evidence>
<dbReference type="Pfam" id="PF02635">
    <property type="entry name" value="DsrE"/>
    <property type="match status" value="1"/>
</dbReference>
<dbReference type="AlphaFoldDB" id="A0A2S8B2Z0"/>
<feature type="chain" id="PRO_5015748715" evidence="1">
    <location>
        <begin position="20"/>
        <end position="177"/>
    </location>
</feature>
<organism evidence="2 3">
    <name type="scientific">Sphingopyxis lindanitolerans</name>
    <dbReference type="NCBI Taxonomy" id="2054227"/>
    <lineage>
        <taxon>Bacteria</taxon>
        <taxon>Pseudomonadati</taxon>
        <taxon>Pseudomonadota</taxon>
        <taxon>Alphaproteobacteria</taxon>
        <taxon>Sphingomonadales</taxon>
        <taxon>Sphingomonadaceae</taxon>
        <taxon>Sphingopyxis</taxon>
    </lineage>
</organism>
<feature type="signal peptide" evidence="1">
    <location>
        <begin position="1"/>
        <end position="19"/>
    </location>
</feature>
<evidence type="ECO:0000256" key="1">
    <source>
        <dbReference type="SAM" id="SignalP"/>
    </source>
</evidence>
<dbReference type="PANTHER" id="PTHR37691">
    <property type="entry name" value="BLR3518 PROTEIN"/>
    <property type="match status" value="1"/>
</dbReference>
<dbReference type="PANTHER" id="PTHR37691:SF1">
    <property type="entry name" value="BLR3518 PROTEIN"/>
    <property type="match status" value="1"/>
</dbReference>
<reference evidence="3" key="1">
    <citation type="submission" date="2017-11" db="EMBL/GenBank/DDBJ databases">
        <title>The complete genome sequence of Sphingopyxis pomeranensis sp. nov. strain WS5A3p.</title>
        <authorList>
            <person name="Kaminski M.A."/>
        </authorList>
    </citation>
    <scope>NUCLEOTIDE SEQUENCE [LARGE SCALE GENOMIC DNA]</scope>
    <source>
        <strain evidence="3">WS5A3p</strain>
    </source>
</reference>
<dbReference type="Gene3D" id="3.40.1260.10">
    <property type="entry name" value="DsrEFH-like"/>
    <property type="match status" value="1"/>
</dbReference>